<reference evidence="4 5" key="1">
    <citation type="submission" date="2017-06" db="EMBL/GenBank/DDBJ databases">
        <title>Cultured bacterium strain Saccharothrix yanglingensis Hhs.015.</title>
        <authorList>
            <person name="Xia Y."/>
        </authorList>
    </citation>
    <scope>NUCLEOTIDE SEQUENCE [LARGE SCALE GENOMIC DNA]</scope>
    <source>
        <strain evidence="4 5">Hhs.015</strain>
    </source>
</reference>
<dbReference type="Pfam" id="PF00501">
    <property type="entry name" value="AMP-binding"/>
    <property type="match status" value="1"/>
</dbReference>
<sequence length="551" mass="60096">MTGVEITGIDEHAHAGHEPDEQTLTARSALHAALRPDAVAVVCEDRSLTFGQLHAESNRTAHALLAEGLAPGTRVGYLGMESEHYFDIALGCAKSGTVLVPINWRLTPREIDHALRDSRAELLFVESAFQDVVGRLRAALPALRTVITLDSPTHVAGGLLEWKAGRSDTDLSPGTGRDDAVAQLYTSGTTGLPKGVVLPHRTFFTFIADMRRHGVDWIDWQPTDRGLSCFPALHTAGFGWFFHSFNVGATTVIMRRFIADEAARIIERERITMLWVAPAMMRMMITERGVTSETFASLRKVVYSGSPIDRELLLTCLEVMGCELVQGYSSAEAGSFVTCLPPAAHTSDSTVLGSAGLVCPGNEVRIVDEDGTPLPAGQLGRVLVRSPGHFIEYWRQPKATADALVGDWLRMGDLGYLDENGYLFLVDRVNDTIIVAGQNIYPAEVEAVLRDHPDIVEVAVFGVPDPHWGEAVRAAVVFRPDGAVPPRELVRFLRGKIADFKIPTGFVTVDALPRNPTGKLLRRVLREQHGTGPSAPQRQTTGLTDSPRRTP</sequence>
<keyword evidence="4" id="KW-0436">Ligase</keyword>
<protein>
    <submittedName>
        <fullName evidence="4">Long-chain fatty acid--CoA ligase</fullName>
    </submittedName>
</protein>
<evidence type="ECO:0000259" key="3">
    <source>
        <dbReference type="Pfam" id="PF13193"/>
    </source>
</evidence>
<dbReference type="PANTHER" id="PTHR43767:SF1">
    <property type="entry name" value="NONRIBOSOMAL PEPTIDE SYNTHASE PES1 (EUROFUNG)-RELATED"/>
    <property type="match status" value="1"/>
</dbReference>
<dbReference type="PANTHER" id="PTHR43767">
    <property type="entry name" value="LONG-CHAIN-FATTY-ACID--COA LIGASE"/>
    <property type="match status" value="1"/>
</dbReference>
<dbReference type="Gene3D" id="3.40.50.12780">
    <property type="entry name" value="N-terminal domain of ligase-like"/>
    <property type="match status" value="1"/>
</dbReference>
<dbReference type="InterPro" id="IPR025110">
    <property type="entry name" value="AMP-bd_C"/>
</dbReference>
<dbReference type="RefSeq" id="WP_306749484.1">
    <property type="nucleotide sequence ID" value="NZ_NSDM01000014.1"/>
</dbReference>
<evidence type="ECO:0000313" key="4">
    <source>
        <dbReference type="EMBL" id="MDQ2587871.1"/>
    </source>
</evidence>
<evidence type="ECO:0000313" key="5">
    <source>
        <dbReference type="Proteomes" id="UP001225605"/>
    </source>
</evidence>
<dbReference type="GO" id="GO:0016874">
    <property type="term" value="F:ligase activity"/>
    <property type="evidence" value="ECO:0007669"/>
    <property type="project" value="UniProtKB-KW"/>
</dbReference>
<accession>A0ABU0X7C4</accession>
<evidence type="ECO:0000259" key="2">
    <source>
        <dbReference type="Pfam" id="PF00501"/>
    </source>
</evidence>
<keyword evidence="5" id="KW-1185">Reference proteome</keyword>
<dbReference type="EMBL" id="NSDM01000014">
    <property type="protein sequence ID" value="MDQ2587871.1"/>
    <property type="molecule type" value="Genomic_DNA"/>
</dbReference>
<dbReference type="Gene3D" id="3.30.300.30">
    <property type="match status" value="1"/>
</dbReference>
<evidence type="ECO:0000256" key="1">
    <source>
        <dbReference type="SAM" id="MobiDB-lite"/>
    </source>
</evidence>
<dbReference type="InterPro" id="IPR042099">
    <property type="entry name" value="ANL_N_sf"/>
</dbReference>
<proteinExistence type="predicted"/>
<feature type="compositionally biased region" description="Polar residues" evidence="1">
    <location>
        <begin position="534"/>
        <end position="544"/>
    </location>
</feature>
<gene>
    <name evidence="4" type="ORF">CKY47_28560</name>
</gene>
<feature type="domain" description="AMP-dependent synthetase/ligase" evidence="2">
    <location>
        <begin position="31"/>
        <end position="394"/>
    </location>
</feature>
<dbReference type="NCBIfam" id="NF004837">
    <property type="entry name" value="PRK06187.1"/>
    <property type="match status" value="1"/>
</dbReference>
<dbReference type="Pfam" id="PF13193">
    <property type="entry name" value="AMP-binding_C"/>
    <property type="match status" value="1"/>
</dbReference>
<dbReference type="InterPro" id="IPR050237">
    <property type="entry name" value="ATP-dep_AMP-bd_enzyme"/>
</dbReference>
<dbReference type="InterPro" id="IPR000873">
    <property type="entry name" value="AMP-dep_synth/lig_dom"/>
</dbReference>
<dbReference type="Proteomes" id="UP001225605">
    <property type="component" value="Unassembled WGS sequence"/>
</dbReference>
<comment type="caution">
    <text evidence="4">The sequence shown here is derived from an EMBL/GenBank/DDBJ whole genome shotgun (WGS) entry which is preliminary data.</text>
</comment>
<feature type="domain" description="AMP-binding enzyme C-terminal" evidence="3">
    <location>
        <begin position="444"/>
        <end position="519"/>
    </location>
</feature>
<dbReference type="SUPFAM" id="SSF56801">
    <property type="entry name" value="Acetyl-CoA synthetase-like"/>
    <property type="match status" value="1"/>
</dbReference>
<name>A0ABU0X7C4_9PSEU</name>
<feature type="region of interest" description="Disordered" evidence="1">
    <location>
        <begin position="528"/>
        <end position="551"/>
    </location>
</feature>
<dbReference type="InterPro" id="IPR045851">
    <property type="entry name" value="AMP-bd_C_sf"/>
</dbReference>
<organism evidence="4 5">
    <name type="scientific">Saccharothrix yanglingensis</name>
    <dbReference type="NCBI Taxonomy" id="659496"/>
    <lineage>
        <taxon>Bacteria</taxon>
        <taxon>Bacillati</taxon>
        <taxon>Actinomycetota</taxon>
        <taxon>Actinomycetes</taxon>
        <taxon>Pseudonocardiales</taxon>
        <taxon>Pseudonocardiaceae</taxon>
        <taxon>Saccharothrix</taxon>
    </lineage>
</organism>